<sequence length="153" mass="17241">MSLPRNVVDRLFDRLMATYGRQWLNIWEGLDSNAIKALWSHELAPYADRLKSIAWALENLPARAPNVIEFKALCRQAPIEITRQLPPPMVDHELVDAEIAKMAAAAMRPPTNERGHIDHKRWARKLQTAHSNGMSLSLLQVKAYQVALNVGAA</sequence>
<reference evidence="1" key="1">
    <citation type="submission" date="2020-04" db="EMBL/GenBank/DDBJ databases">
        <authorList>
            <person name="Chiriac C."/>
            <person name="Salcher M."/>
            <person name="Ghai R."/>
            <person name="Kavagutti S V."/>
        </authorList>
    </citation>
    <scope>NUCLEOTIDE SEQUENCE</scope>
</reference>
<protein>
    <submittedName>
        <fullName evidence="1">Uncharacterized protein</fullName>
    </submittedName>
</protein>
<proteinExistence type="predicted"/>
<gene>
    <name evidence="1" type="ORF">UFOVP66_14</name>
</gene>
<accession>A0A6J5KWK7</accession>
<name>A0A6J5KWK7_9CAUD</name>
<dbReference type="EMBL" id="LR796180">
    <property type="protein sequence ID" value="CAB4124590.1"/>
    <property type="molecule type" value="Genomic_DNA"/>
</dbReference>
<evidence type="ECO:0000313" key="1">
    <source>
        <dbReference type="EMBL" id="CAB4124590.1"/>
    </source>
</evidence>
<organism evidence="1">
    <name type="scientific">uncultured Caudovirales phage</name>
    <dbReference type="NCBI Taxonomy" id="2100421"/>
    <lineage>
        <taxon>Viruses</taxon>
        <taxon>Duplodnaviria</taxon>
        <taxon>Heunggongvirae</taxon>
        <taxon>Uroviricota</taxon>
        <taxon>Caudoviricetes</taxon>
        <taxon>Peduoviridae</taxon>
        <taxon>Maltschvirus</taxon>
        <taxon>Maltschvirus maltsch</taxon>
    </lineage>
</organism>